<sequence length="220" mass="24301">MLPSSQFYLVISSLRCGNPRQSSFSRTLWLIIAPWLTFLMIILGVLVVIFPGNCLHLVDLAASNFYCHLENVIPEQVTAAVVIGAMAVLIPLEVWTGLLLYRNWDIFGNLSRRDCRLVLTVYLRLIICTLAAVATLISCLLVFGVPQTSGANTLLYATLPVCIAIAFGTQKDLLQAWLFWRSPQPHSSMVFNHGTPITTGTHTRLGTEITGEPTLEAQTQ</sequence>
<reference evidence="2" key="1">
    <citation type="submission" date="2020-11" db="EMBL/GenBank/DDBJ databases">
        <authorList>
            <consortium name="DOE Joint Genome Institute"/>
            <person name="Ahrendt S."/>
            <person name="Riley R."/>
            <person name="Andreopoulos W."/>
            <person name="Labutti K."/>
            <person name="Pangilinan J."/>
            <person name="Ruiz-Duenas F.J."/>
            <person name="Barrasa J.M."/>
            <person name="Sanchez-Garcia M."/>
            <person name="Camarero S."/>
            <person name="Miyauchi S."/>
            <person name="Serrano A."/>
            <person name="Linde D."/>
            <person name="Babiker R."/>
            <person name="Drula E."/>
            <person name="Ayuso-Fernandez I."/>
            <person name="Pacheco R."/>
            <person name="Padilla G."/>
            <person name="Ferreira P."/>
            <person name="Barriuso J."/>
            <person name="Kellner H."/>
            <person name="Castanera R."/>
            <person name="Alfaro M."/>
            <person name="Ramirez L."/>
            <person name="Pisabarro A.G."/>
            <person name="Kuo A."/>
            <person name="Tritt A."/>
            <person name="Lipzen A."/>
            <person name="He G."/>
            <person name="Yan M."/>
            <person name="Ng V."/>
            <person name="Cullen D."/>
            <person name="Martin F."/>
            <person name="Rosso M.-N."/>
            <person name="Henrissat B."/>
            <person name="Hibbett D."/>
            <person name="Martinez A.T."/>
            <person name="Grigoriev I.V."/>
        </authorList>
    </citation>
    <scope>NUCLEOTIDE SEQUENCE</scope>
    <source>
        <strain evidence="2">MF-IS2</strain>
    </source>
</reference>
<evidence type="ECO:0000313" key="2">
    <source>
        <dbReference type="EMBL" id="KAF9446245.1"/>
    </source>
</evidence>
<feature type="transmembrane region" description="Helical" evidence="1">
    <location>
        <begin position="151"/>
        <end position="169"/>
    </location>
</feature>
<organism evidence="2 3">
    <name type="scientific">Macrolepiota fuliginosa MF-IS2</name>
    <dbReference type="NCBI Taxonomy" id="1400762"/>
    <lineage>
        <taxon>Eukaryota</taxon>
        <taxon>Fungi</taxon>
        <taxon>Dikarya</taxon>
        <taxon>Basidiomycota</taxon>
        <taxon>Agaricomycotina</taxon>
        <taxon>Agaricomycetes</taxon>
        <taxon>Agaricomycetidae</taxon>
        <taxon>Agaricales</taxon>
        <taxon>Agaricineae</taxon>
        <taxon>Agaricaceae</taxon>
        <taxon>Macrolepiota</taxon>
    </lineage>
</organism>
<protein>
    <submittedName>
        <fullName evidence="2">Uncharacterized protein</fullName>
    </submittedName>
</protein>
<keyword evidence="1" id="KW-0812">Transmembrane</keyword>
<dbReference type="OrthoDB" id="2896404at2759"/>
<dbReference type="AlphaFoldDB" id="A0A9P6C223"/>
<feature type="transmembrane region" description="Helical" evidence="1">
    <location>
        <begin position="28"/>
        <end position="50"/>
    </location>
</feature>
<evidence type="ECO:0000256" key="1">
    <source>
        <dbReference type="SAM" id="Phobius"/>
    </source>
</evidence>
<keyword evidence="1" id="KW-1133">Transmembrane helix</keyword>
<gene>
    <name evidence="2" type="ORF">P691DRAFT_761807</name>
</gene>
<proteinExistence type="predicted"/>
<keyword evidence="3" id="KW-1185">Reference proteome</keyword>
<evidence type="ECO:0000313" key="3">
    <source>
        <dbReference type="Proteomes" id="UP000807342"/>
    </source>
</evidence>
<accession>A0A9P6C223</accession>
<feature type="transmembrane region" description="Helical" evidence="1">
    <location>
        <begin position="121"/>
        <end position="145"/>
    </location>
</feature>
<feature type="transmembrane region" description="Helical" evidence="1">
    <location>
        <begin position="79"/>
        <end position="101"/>
    </location>
</feature>
<comment type="caution">
    <text evidence="2">The sequence shown here is derived from an EMBL/GenBank/DDBJ whole genome shotgun (WGS) entry which is preliminary data.</text>
</comment>
<name>A0A9P6C223_9AGAR</name>
<dbReference type="Proteomes" id="UP000807342">
    <property type="component" value="Unassembled WGS sequence"/>
</dbReference>
<dbReference type="EMBL" id="MU151256">
    <property type="protein sequence ID" value="KAF9446245.1"/>
    <property type="molecule type" value="Genomic_DNA"/>
</dbReference>
<keyword evidence="1" id="KW-0472">Membrane</keyword>